<dbReference type="EMBL" id="GQ381301">
    <property type="protein sequence ID" value="ADB11399.1"/>
    <property type="molecule type" value="mRNA"/>
</dbReference>
<name>D2WL84_SPILA</name>
<dbReference type="PANTHER" id="PTHR33607">
    <property type="entry name" value="ENDONUCLEASE-1"/>
    <property type="match status" value="1"/>
</dbReference>
<accession>D2WL84</accession>
<evidence type="ECO:0000313" key="3">
    <source>
        <dbReference type="EMBL" id="ADB11399.1"/>
    </source>
</evidence>
<dbReference type="SUPFAM" id="SSF54060">
    <property type="entry name" value="His-Me finger endonucleases"/>
    <property type="match status" value="1"/>
</dbReference>
<feature type="non-terminal residue" evidence="3">
    <location>
        <position position="1"/>
    </location>
</feature>
<dbReference type="InterPro" id="IPR007346">
    <property type="entry name" value="Endonuclease-I"/>
</dbReference>
<keyword evidence="2" id="KW-0378">Hydrolase</keyword>
<protein>
    <submittedName>
        <fullName evidence="3">Bacterial endonuclease I-like protein</fullName>
    </submittedName>
</protein>
<dbReference type="Pfam" id="PF04231">
    <property type="entry name" value="Endonuclease_1"/>
    <property type="match status" value="1"/>
</dbReference>
<evidence type="ECO:0000256" key="2">
    <source>
        <dbReference type="ARBA" id="ARBA00022801"/>
    </source>
</evidence>
<dbReference type="GO" id="GO:0016787">
    <property type="term" value="F:hydrolase activity"/>
    <property type="evidence" value="ECO:0007669"/>
    <property type="project" value="UniProtKB-KW"/>
</dbReference>
<evidence type="ECO:0000256" key="1">
    <source>
        <dbReference type="ARBA" id="ARBA00022722"/>
    </source>
</evidence>
<dbReference type="PANTHER" id="PTHR33607:SF2">
    <property type="entry name" value="ENDONUCLEASE-1"/>
    <property type="match status" value="1"/>
</dbReference>
<organism evidence="3">
    <name type="scientific">Spirobranchus lamarcki</name>
    <name type="common">Keelworm</name>
    <name type="synonym">Pomatoceros lamarcki</name>
    <dbReference type="NCBI Taxonomy" id="2082999"/>
    <lineage>
        <taxon>Eukaryota</taxon>
        <taxon>Metazoa</taxon>
        <taxon>Spiralia</taxon>
        <taxon>Lophotrochozoa</taxon>
        <taxon>Annelida</taxon>
        <taxon>Polychaeta</taxon>
        <taxon>Sedentaria</taxon>
        <taxon>Canalipalpata</taxon>
        <taxon>Sabellida</taxon>
        <taxon>Serpulidae</taxon>
        <taxon>Spirobranchus</taxon>
    </lineage>
</organism>
<proteinExistence type="evidence at transcript level"/>
<dbReference type="InterPro" id="IPR044925">
    <property type="entry name" value="His-Me_finger_sf"/>
</dbReference>
<sequence length="264" mass="30292">LVVLGLVALVVAQNTPPPPYSGDYYDSIDTSLRGSAFENNLTNLITTETNVLSYDALWDAFNYTDTVWADCPGTIHDIYSSKCWVYDTDQCGNYKQEGDCYNREHSWPKSWWGGSSNEDAYTDLHHIFPSDGYDNNIRSNYPFGNVIPGTETYTTDNGSKLGKCNTFQEGQVTCWEVTDTLKGDLARGYFYMSTRYLMEFDCCEEAGVDDANIKEWMEFTIREWHNSDPVSTDEMNRQNAIFEIQGNRNPYIDNPEWVSYVFNF</sequence>
<reference evidence="3" key="1">
    <citation type="journal article" date="2009" name="BMC Evol. Biol.">
        <title>An EST screen from the annelid Pomatoceros lamarckii reveals patterns of gene loss and gain in animals.</title>
        <authorList>
            <person name="Takahashi T."/>
            <person name="McDougall C."/>
            <person name="Troscianko J."/>
            <person name="Chen W.C."/>
            <person name="Jayaraman-Nagarajan A."/>
            <person name="Shimeld S.M."/>
            <person name="Ferrier D.E."/>
        </authorList>
    </citation>
    <scope>NUCLEOTIDE SEQUENCE</scope>
</reference>
<dbReference type="GO" id="GO:0004519">
    <property type="term" value="F:endonuclease activity"/>
    <property type="evidence" value="ECO:0007669"/>
    <property type="project" value="UniProtKB-KW"/>
</dbReference>
<dbReference type="AlphaFoldDB" id="D2WL84"/>
<keyword evidence="1" id="KW-0540">Nuclease</keyword>
<keyword evidence="3" id="KW-0255">Endonuclease</keyword>